<gene>
    <name evidence="2" type="ORF">HALLA_16195</name>
</gene>
<dbReference type="KEGG" id="hlr:HALLA_16195"/>
<dbReference type="STRING" id="797299.HALLA_16195"/>
<accession>W0JQT2</accession>
<name>W0JQT2_9EURY</name>
<evidence type="ECO:0000256" key="1">
    <source>
        <dbReference type="SAM" id="MobiDB-lite"/>
    </source>
</evidence>
<feature type="compositionally biased region" description="Basic and acidic residues" evidence="1">
    <location>
        <begin position="20"/>
        <end position="33"/>
    </location>
</feature>
<dbReference type="EMBL" id="CP007055">
    <property type="protein sequence ID" value="AHG01091.1"/>
    <property type="molecule type" value="Genomic_DNA"/>
</dbReference>
<dbReference type="HOGENOM" id="CLU_3282754_0_0_2"/>
<organism evidence="2 3">
    <name type="scientific">Halostagnicola larsenii XH-48</name>
    <dbReference type="NCBI Taxonomy" id="797299"/>
    <lineage>
        <taxon>Archaea</taxon>
        <taxon>Methanobacteriati</taxon>
        <taxon>Methanobacteriota</taxon>
        <taxon>Stenosarchaea group</taxon>
        <taxon>Halobacteria</taxon>
        <taxon>Halobacteriales</taxon>
        <taxon>Natrialbaceae</taxon>
        <taxon>Halostagnicola</taxon>
    </lineage>
</organism>
<protein>
    <submittedName>
        <fullName evidence="2">Uncharacterized protein</fullName>
    </submittedName>
</protein>
<dbReference type="AlphaFoldDB" id="W0JQT2"/>
<proteinExistence type="predicted"/>
<feature type="region of interest" description="Disordered" evidence="1">
    <location>
        <begin position="1"/>
        <end position="40"/>
    </location>
</feature>
<evidence type="ECO:0000313" key="3">
    <source>
        <dbReference type="Proteomes" id="UP000019024"/>
    </source>
</evidence>
<keyword evidence="3" id="KW-1185">Reference proteome</keyword>
<evidence type="ECO:0000313" key="2">
    <source>
        <dbReference type="EMBL" id="AHG01091.1"/>
    </source>
</evidence>
<sequence length="40" mass="4318">MARSTFGLGESERMSANGSREPRRSIGERRVDGYEGNGGS</sequence>
<dbReference type="Proteomes" id="UP000019024">
    <property type="component" value="Chromosome"/>
</dbReference>
<reference evidence="2 3" key="1">
    <citation type="submission" date="2014-01" db="EMBL/GenBank/DDBJ databases">
        <authorList>
            <consortium name="DOE Joint Genome Institute"/>
            <person name="Anderson I."/>
            <person name="Huntemann M."/>
            <person name="Han J."/>
            <person name="Chen A."/>
            <person name="Kyrpides N."/>
            <person name="Mavromatis K."/>
            <person name="Markowitz V."/>
            <person name="Palaniappan K."/>
            <person name="Ivanova N."/>
            <person name="Schaumberg A."/>
            <person name="Pati A."/>
            <person name="Liolios K."/>
            <person name="Nordberg H.P."/>
            <person name="Cantor M.N."/>
            <person name="Hua S.X."/>
            <person name="Woyke T."/>
        </authorList>
    </citation>
    <scope>NUCLEOTIDE SEQUENCE [LARGE SCALE GENOMIC DNA]</scope>
    <source>
        <strain evidence="2 3">XH-48</strain>
    </source>
</reference>